<organism evidence="1 2">
    <name type="scientific">Streptomyces vulcanius</name>
    <dbReference type="NCBI Taxonomy" id="1441876"/>
    <lineage>
        <taxon>Bacteria</taxon>
        <taxon>Bacillati</taxon>
        <taxon>Actinomycetota</taxon>
        <taxon>Actinomycetes</taxon>
        <taxon>Kitasatosporales</taxon>
        <taxon>Streptomycetaceae</taxon>
        <taxon>Streptomyces</taxon>
    </lineage>
</organism>
<accession>A0ABV9AQQ1</accession>
<keyword evidence="2" id="KW-1185">Reference proteome</keyword>
<proteinExistence type="predicted"/>
<reference evidence="2" key="1">
    <citation type="journal article" date="2019" name="Int. J. Syst. Evol. Microbiol.">
        <title>The Global Catalogue of Microorganisms (GCM) 10K type strain sequencing project: providing services to taxonomists for standard genome sequencing and annotation.</title>
        <authorList>
            <consortium name="The Broad Institute Genomics Platform"/>
            <consortium name="The Broad Institute Genome Sequencing Center for Infectious Disease"/>
            <person name="Wu L."/>
            <person name="Ma J."/>
        </authorList>
    </citation>
    <scope>NUCLEOTIDE SEQUENCE [LARGE SCALE GENOMIC DNA]</scope>
    <source>
        <strain evidence="2">CGMCC 4.7177</strain>
    </source>
</reference>
<dbReference type="RefSeq" id="WP_381164491.1">
    <property type="nucleotide sequence ID" value="NZ_JBHSFK010000014.1"/>
</dbReference>
<name>A0ABV9AQQ1_9ACTN</name>
<comment type="caution">
    <text evidence="1">The sequence shown here is derived from an EMBL/GenBank/DDBJ whole genome shotgun (WGS) entry which is preliminary data.</text>
</comment>
<dbReference type="Proteomes" id="UP001595839">
    <property type="component" value="Unassembled WGS sequence"/>
</dbReference>
<gene>
    <name evidence="1" type="ORF">ACFPIH_22035</name>
</gene>
<evidence type="ECO:0000313" key="2">
    <source>
        <dbReference type="Proteomes" id="UP001595839"/>
    </source>
</evidence>
<sequence>MTAPAQDGRTMHLTCYRDIRRYGWLHVDLFLHDRDGRELNWVHWGAAEEGPDGADAACAAVEPTLRRTTEWQHGIRADGSDYWTAGAVWDVPAPTDPPQEATQ</sequence>
<evidence type="ECO:0000313" key="1">
    <source>
        <dbReference type="EMBL" id="MFC4502177.1"/>
    </source>
</evidence>
<protein>
    <submittedName>
        <fullName evidence="1">Uncharacterized protein</fullName>
    </submittedName>
</protein>
<dbReference type="EMBL" id="JBHSFK010000014">
    <property type="protein sequence ID" value="MFC4502177.1"/>
    <property type="molecule type" value="Genomic_DNA"/>
</dbReference>